<evidence type="ECO:0000313" key="5">
    <source>
        <dbReference type="Proteomes" id="UP000559027"/>
    </source>
</evidence>
<dbReference type="Pfam" id="PF24173">
    <property type="entry name" value="TPR_TTI1_N"/>
    <property type="match status" value="1"/>
</dbReference>
<gene>
    <name evidence="4" type="ORF">D9756_005961</name>
</gene>
<feature type="region of interest" description="Disordered" evidence="1">
    <location>
        <begin position="854"/>
        <end position="888"/>
    </location>
</feature>
<dbReference type="SUPFAM" id="SSF48371">
    <property type="entry name" value="ARM repeat"/>
    <property type="match status" value="1"/>
</dbReference>
<dbReference type="InterPro" id="IPR057567">
    <property type="entry name" value="TPR_TTI1_C"/>
</dbReference>
<feature type="domain" description="TTI1 C-terminal TPR" evidence="3">
    <location>
        <begin position="807"/>
        <end position="1098"/>
    </location>
</feature>
<dbReference type="GO" id="GO:0005737">
    <property type="term" value="C:cytoplasm"/>
    <property type="evidence" value="ECO:0007669"/>
    <property type="project" value="TreeGrafter"/>
</dbReference>
<dbReference type="EMBL" id="JAACJO010000011">
    <property type="protein sequence ID" value="KAF5352374.1"/>
    <property type="molecule type" value="Genomic_DNA"/>
</dbReference>
<dbReference type="PANTHER" id="PTHR18460">
    <property type="entry name" value="TEL2 INTERACTING PROTEIN 1 TTI1 FAMILY MEMBER"/>
    <property type="match status" value="1"/>
</dbReference>
<dbReference type="OrthoDB" id="49511at2759"/>
<evidence type="ECO:0000259" key="2">
    <source>
        <dbReference type="Pfam" id="PF24173"/>
    </source>
</evidence>
<dbReference type="InterPro" id="IPR052587">
    <property type="entry name" value="TELO2-interacting_protein_1"/>
</dbReference>
<dbReference type="InterPro" id="IPR049362">
    <property type="entry name" value="TTI1_rpt"/>
</dbReference>
<dbReference type="InterPro" id="IPR016024">
    <property type="entry name" value="ARM-type_fold"/>
</dbReference>
<evidence type="ECO:0000313" key="4">
    <source>
        <dbReference type="EMBL" id="KAF5352374.1"/>
    </source>
</evidence>
<evidence type="ECO:0000256" key="1">
    <source>
        <dbReference type="SAM" id="MobiDB-lite"/>
    </source>
</evidence>
<dbReference type="Pfam" id="PF24181">
    <property type="entry name" value="TPR_TTI1_C"/>
    <property type="match status" value="1"/>
</dbReference>
<feature type="region of interest" description="Disordered" evidence="1">
    <location>
        <begin position="289"/>
        <end position="310"/>
    </location>
</feature>
<sequence>MSNNLFSVLKPTCVALLGSSSLTSSTIATCLRHLNDLISILHSHSSELPELSPSLVSYVFFPVSSILQRNPPSVIPDQILEKVFIILKHLSESWWWHCEAAIWEQVFILCGSVLGGVANKGKGKERDDEVKEAAAQCLYTLLKEREISSSSVKSQQAKDRLTQFQSYARSPHFIPILGQTLSATISNSESRSPSLQKTSLHVLRVLLEIYAPDELFPMVLPGVISSMSKVALGSVLEKQWAHGDVVAAALDVMRIAIVKTVGDDICIAEGVLKRVGDLESLAELATPSVADPADMKKSNPHSKTKRTPSWLKGTSSQLHIALNNLNSLPGHPSPAALRALSTFSRHVLEATSETLPQTQPLLLAFLLSLSNSSFDSVSCQARSHLAFLLSDANRSHATLLQILMRITSEYLSSLPRLVSIREEGKVQHLSSLMEAVCKLATLDVADADSSATPSAIAKGIGKLLGPSGGIEKWGWSLLSVFEFSEVPLTVVHTSAERLMLENDPDSPQISAFPSLQLKSLGNNTLHAVERMFRALGTAAGETCLYTIEWFVGIGKSGVGRNAVAAVWCACRLLEGVSGINLSSVESISHLQPNPTKRLQKLARSLARTLPELWDCEIDDPETPLPSTDTIQDLSDASIIEQKKGLQQLHENLRIIRSTPAVVNETNNQPVNHRVLALQTLSVCIGILQSRSSSLFIHTLYPVLHSLVSQVPFLASTAYASLQFMTVATSYASPANLLLSNFDYALDAISRRLTRRWLDVDATEVLVLLVRLVGSDVVEKAGDVVEECFDRLDEFHGYDVLVEGLVNVLVEVTKVLRNDMTLQVKVEKDSGYTPYPRLSDLSSFFGWYRKRSEVPDNEEEKEDYGPTPRRAWGETKGETDENKLEEEEREAIANAANPNDESPPTPTQALTQQMVSRSLYFLTHGSPVIRARILTLLASSVPNLPSSALMPAIHSAWPFILNRLGDQETFVVSAAASLVEALSAYNGEFMFRRIWDDLWPKFRGLLIKLEAGEATSALAQRGKDSVGTASSYTHSHRLYRSLLNTMTAALEDVRPHERSFWDVLVLFRRFLSRSTNPELQQCARRLYTAAMSQNGDAVWLVLTATYTNEHPVMAFLYKKKWDIVDNVRLVLGITSTE</sequence>
<feature type="domain" description="TTI1 N-terminal TPR" evidence="2">
    <location>
        <begin position="6"/>
        <end position="372"/>
    </location>
</feature>
<dbReference type="InterPro" id="IPR057566">
    <property type="entry name" value="TPR_TTI1_N"/>
</dbReference>
<protein>
    <submittedName>
        <fullName evidence="4">Uncharacterized protein</fullName>
    </submittedName>
</protein>
<dbReference type="Gene3D" id="1.25.10.10">
    <property type="entry name" value="Leucine-rich Repeat Variant"/>
    <property type="match status" value="2"/>
</dbReference>
<reference evidence="4 5" key="1">
    <citation type="journal article" date="2020" name="ISME J.">
        <title>Uncovering the hidden diversity of litter-decomposition mechanisms in mushroom-forming fungi.</title>
        <authorList>
            <person name="Floudas D."/>
            <person name="Bentzer J."/>
            <person name="Ahren D."/>
            <person name="Johansson T."/>
            <person name="Persson P."/>
            <person name="Tunlid A."/>
        </authorList>
    </citation>
    <scope>NUCLEOTIDE SEQUENCE [LARGE SCALE GENOMIC DNA]</scope>
    <source>
        <strain evidence="4 5">CBS 146.42</strain>
    </source>
</reference>
<name>A0A8H5D3E4_9AGAR</name>
<dbReference type="Pfam" id="PF21547">
    <property type="entry name" value="TTI1"/>
    <property type="match status" value="1"/>
</dbReference>
<keyword evidence="5" id="KW-1185">Reference proteome</keyword>
<evidence type="ECO:0000259" key="3">
    <source>
        <dbReference type="Pfam" id="PF24181"/>
    </source>
</evidence>
<dbReference type="Proteomes" id="UP000559027">
    <property type="component" value="Unassembled WGS sequence"/>
</dbReference>
<feature type="compositionally biased region" description="Basic and acidic residues" evidence="1">
    <location>
        <begin position="870"/>
        <end position="881"/>
    </location>
</feature>
<dbReference type="InterPro" id="IPR011989">
    <property type="entry name" value="ARM-like"/>
</dbReference>
<comment type="caution">
    <text evidence="4">The sequence shown here is derived from an EMBL/GenBank/DDBJ whole genome shotgun (WGS) entry which is preliminary data.</text>
</comment>
<dbReference type="AlphaFoldDB" id="A0A8H5D3E4"/>
<organism evidence="4 5">
    <name type="scientific">Leucocoprinus leucothites</name>
    <dbReference type="NCBI Taxonomy" id="201217"/>
    <lineage>
        <taxon>Eukaryota</taxon>
        <taxon>Fungi</taxon>
        <taxon>Dikarya</taxon>
        <taxon>Basidiomycota</taxon>
        <taxon>Agaricomycotina</taxon>
        <taxon>Agaricomycetes</taxon>
        <taxon>Agaricomycetidae</taxon>
        <taxon>Agaricales</taxon>
        <taxon>Agaricineae</taxon>
        <taxon>Agaricaceae</taxon>
        <taxon>Leucocoprinus</taxon>
    </lineage>
</organism>
<proteinExistence type="predicted"/>
<dbReference type="PANTHER" id="PTHR18460:SF3">
    <property type="entry name" value="TELO2-INTERACTING PROTEIN 1 HOMOLOG"/>
    <property type="match status" value="1"/>
</dbReference>
<accession>A0A8H5D3E4</accession>